<keyword evidence="3" id="KW-1185">Reference proteome</keyword>
<dbReference type="InterPro" id="IPR036397">
    <property type="entry name" value="RNaseH_sf"/>
</dbReference>
<dbReference type="Ensembl" id="ENSAOCT00000076798.1">
    <property type="protein sequence ID" value="ENSAOCP00000060540.1"/>
    <property type="gene ID" value="ENSAOCG00000026703.1"/>
</dbReference>
<name>A0AAQ5Z9X1_AMPOC</name>
<sequence length="108" mass="12725">MEKYFPCHCCRCAPRITLKPQSPHYTLQRHWSSEMWKKVIWSDESSFTILSVSGRVHVWHKPGEQYRHERLTPTVKGFGGSIMLFAFMAWGRLILLREGSLQIDTKLF</sequence>
<dbReference type="GO" id="GO:0003676">
    <property type="term" value="F:nucleic acid binding"/>
    <property type="evidence" value="ECO:0007669"/>
    <property type="project" value="InterPro"/>
</dbReference>
<evidence type="ECO:0000313" key="2">
    <source>
        <dbReference type="Ensembl" id="ENSAOCP00000060540.1"/>
    </source>
</evidence>
<organism evidence="2 3">
    <name type="scientific">Amphiprion ocellaris</name>
    <name type="common">Clown anemonefish</name>
    <dbReference type="NCBI Taxonomy" id="80972"/>
    <lineage>
        <taxon>Eukaryota</taxon>
        <taxon>Metazoa</taxon>
        <taxon>Chordata</taxon>
        <taxon>Craniata</taxon>
        <taxon>Vertebrata</taxon>
        <taxon>Euteleostomi</taxon>
        <taxon>Actinopterygii</taxon>
        <taxon>Neopterygii</taxon>
        <taxon>Teleostei</taxon>
        <taxon>Neoteleostei</taxon>
        <taxon>Acanthomorphata</taxon>
        <taxon>Ovalentaria</taxon>
        <taxon>Pomacentridae</taxon>
        <taxon>Amphiprion</taxon>
    </lineage>
</organism>
<evidence type="ECO:0008006" key="4">
    <source>
        <dbReference type="Google" id="ProtNLM"/>
    </source>
</evidence>
<dbReference type="Gene3D" id="3.30.420.10">
    <property type="entry name" value="Ribonuclease H-like superfamily/Ribonuclease H"/>
    <property type="match status" value="1"/>
</dbReference>
<evidence type="ECO:0000313" key="3">
    <source>
        <dbReference type="Proteomes" id="UP001501940"/>
    </source>
</evidence>
<dbReference type="AlphaFoldDB" id="A0AAQ5Z9X1"/>
<keyword evidence="1" id="KW-0472">Membrane</keyword>
<reference evidence="2 3" key="1">
    <citation type="submission" date="2022-01" db="EMBL/GenBank/DDBJ databases">
        <title>A chromosome-scale genome assembly of the false clownfish, Amphiprion ocellaris.</title>
        <authorList>
            <person name="Ryu T."/>
        </authorList>
    </citation>
    <scope>NUCLEOTIDE SEQUENCE [LARGE SCALE GENOMIC DNA]</scope>
</reference>
<keyword evidence="1" id="KW-1133">Transmembrane helix</keyword>
<dbReference type="Proteomes" id="UP001501940">
    <property type="component" value="Chromosome 22"/>
</dbReference>
<keyword evidence="1" id="KW-0812">Transmembrane</keyword>
<reference evidence="2" key="2">
    <citation type="submission" date="2025-08" db="UniProtKB">
        <authorList>
            <consortium name="Ensembl"/>
        </authorList>
    </citation>
    <scope>IDENTIFICATION</scope>
</reference>
<proteinExistence type="predicted"/>
<evidence type="ECO:0000256" key="1">
    <source>
        <dbReference type="SAM" id="Phobius"/>
    </source>
</evidence>
<dbReference type="GeneTree" id="ENSGT01120000274078"/>
<reference evidence="2" key="3">
    <citation type="submission" date="2025-09" db="UniProtKB">
        <authorList>
            <consortium name="Ensembl"/>
        </authorList>
    </citation>
    <scope>IDENTIFICATION</scope>
</reference>
<protein>
    <recommendedName>
        <fullName evidence="4">Transposable element Tc1 transposase</fullName>
    </recommendedName>
</protein>
<accession>A0AAQ5Z9X1</accession>
<feature type="transmembrane region" description="Helical" evidence="1">
    <location>
        <begin position="77"/>
        <end position="96"/>
    </location>
</feature>